<organism evidence="2 3">
    <name type="scientific">Paramecium sonneborni</name>
    <dbReference type="NCBI Taxonomy" id="65129"/>
    <lineage>
        <taxon>Eukaryota</taxon>
        <taxon>Sar</taxon>
        <taxon>Alveolata</taxon>
        <taxon>Ciliophora</taxon>
        <taxon>Intramacronucleata</taxon>
        <taxon>Oligohymenophorea</taxon>
        <taxon>Peniculida</taxon>
        <taxon>Parameciidae</taxon>
        <taxon>Paramecium</taxon>
    </lineage>
</organism>
<name>A0A8S1M591_9CILI</name>
<proteinExistence type="predicted"/>
<dbReference type="GO" id="GO:0004672">
    <property type="term" value="F:protein kinase activity"/>
    <property type="evidence" value="ECO:0007669"/>
    <property type="project" value="InterPro"/>
</dbReference>
<protein>
    <recommendedName>
        <fullName evidence="1">Protein kinase domain-containing protein</fullName>
    </recommendedName>
</protein>
<dbReference type="AlphaFoldDB" id="A0A8S1M591"/>
<reference evidence="2" key="1">
    <citation type="submission" date="2021-01" db="EMBL/GenBank/DDBJ databases">
        <authorList>
            <consortium name="Genoscope - CEA"/>
            <person name="William W."/>
        </authorList>
    </citation>
    <scope>NUCLEOTIDE SEQUENCE</scope>
</reference>
<dbReference type="Pfam" id="PF07714">
    <property type="entry name" value="PK_Tyr_Ser-Thr"/>
    <property type="match status" value="1"/>
</dbReference>
<accession>A0A8S1M591</accession>
<dbReference type="PANTHER" id="PTHR24362:SF309">
    <property type="entry name" value="PROTEIN KINASE DOMAIN-CONTAINING PROTEIN"/>
    <property type="match status" value="1"/>
</dbReference>
<comment type="caution">
    <text evidence="2">The sequence shown here is derived from an EMBL/GenBank/DDBJ whole genome shotgun (WGS) entry which is preliminary data.</text>
</comment>
<dbReference type="InterPro" id="IPR001245">
    <property type="entry name" value="Ser-Thr/Tyr_kinase_cat_dom"/>
</dbReference>
<evidence type="ECO:0000259" key="1">
    <source>
        <dbReference type="PROSITE" id="PS50011"/>
    </source>
</evidence>
<evidence type="ECO:0000313" key="3">
    <source>
        <dbReference type="Proteomes" id="UP000692954"/>
    </source>
</evidence>
<keyword evidence="3" id="KW-1185">Reference proteome</keyword>
<dbReference type="EMBL" id="CAJJDN010000026">
    <property type="protein sequence ID" value="CAD8070344.1"/>
    <property type="molecule type" value="Genomic_DNA"/>
</dbReference>
<dbReference type="GO" id="GO:0005524">
    <property type="term" value="F:ATP binding"/>
    <property type="evidence" value="ECO:0007669"/>
    <property type="project" value="InterPro"/>
</dbReference>
<dbReference type="Proteomes" id="UP000692954">
    <property type="component" value="Unassembled WGS sequence"/>
</dbReference>
<dbReference type="InterPro" id="IPR000719">
    <property type="entry name" value="Prot_kinase_dom"/>
</dbReference>
<sequence length="407" mass="47826">MGNSMVVDWHEQLQHQFIKDQCIEHDLLGPIEIYTYIPDDQVKIFSKTLQLSDQQYFIEKTKLNHPNLLRALFIEKCSNFCSRDQDRFRVYYDYPGNQTLETIMKNKQKAFLESVIWSIIFQVVDCAEYLQQQFKSIDNISLNTLYPQEKYLKIFEVNHLFNIISSYDQALLNSISILSPEQIDELERNVRFPQINHFKSDVYAFGIVLLCLTTKTDYKSFYNQLNQLNKNNIFQSLQSTRSNYSELLSGLIQKMLVDDPEQRQSWIDLKLFLEPYKILQEKDQPFYLNIKLCPTITPQVAVVQSPQKHQIVQQIPNQSSIISQTAQWSPNVINHNQNQQIQQSYQSNVIYASEVSPQRLIQSYNFQTTQSPLINYQANQLVQQSSEANHLNEPDYVQPSLPLRQQE</sequence>
<gene>
    <name evidence="2" type="ORF">PSON_ATCC_30995.1.T0260342</name>
</gene>
<dbReference type="OrthoDB" id="290533at2759"/>
<dbReference type="SMART" id="SM00220">
    <property type="entry name" value="S_TKc"/>
    <property type="match status" value="1"/>
</dbReference>
<feature type="domain" description="Protein kinase" evidence="1">
    <location>
        <begin position="1"/>
        <end position="287"/>
    </location>
</feature>
<dbReference type="PROSITE" id="PS50011">
    <property type="entry name" value="PROTEIN_KINASE_DOM"/>
    <property type="match status" value="1"/>
</dbReference>
<dbReference type="PANTHER" id="PTHR24362">
    <property type="entry name" value="SERINE/THREONINE-PROTEIN KINASE NEK"/>
    <property type="match status" value="1"/>
</dbReference>
<evidence type="ECO:0000313" key="2">
    <source>
        <dbReference type="EMBL" id="CAD8070344.1"/>
    </source>
</evidence>